<dbReference type="RefSeq" id="WP_129231785.1">
    <property type="nucleotide sequence ID" value="NZ_SDPO01000003.1"/>
</dbReference>
<dbReference type="PANTHER" id="PTHR37017">
    <property type="entry name" value="AB HYDROLASE-1 DOMAIN-CONTAINING PROTEIN-RELATED"/>
    <property type="match status" value="1"/>
</dbReference>
<dbReference type="PANTHER" id="PTHR37017:SF11">
    <property type="entry name" value="ESTERASE_LIPASE_THIOESTERASE DOMAIN-CONTAINING PROTEIN"/>
    <property type="match status" value="1"/>
</dbReference>
<dbReference type="EMBL" id="SDPO01000003">
    <property type="protein sequence ID" value="RXZ47333.1"/>
    <property type="molecule type" value="Genomic_DNA"/>
</dbReference>
<dbReference type="Proteomes" id="UP000292935">
    <property type="component" value="Unassembled WGS sequence"/>
</dbReference>
<keyword evidence="2" id="KW-0378">Hydrolase</keyword>
<dbReference type="InterPro" id="IPR000073">
    <property type="entry name" value="AB_hydrolase_1"/>
</dbReference>
<comment type="caution">
    <text evidence="2">The sequence shown here is derived from an EMBL/GenBank/DDBJ whole genome shotgun (WGS) entry which is preliminary data.</text>
</comment>
<name>A0A4V1QS67_9MICO</name>
<sequence length="245" mass="25026">MSDQKPTVVFVHGAFAESASWNGVIAALYAEGVTSVAVANPLRSLAGDAAYVRDVIASIDGPVVLVGHSYGGLVISEASAGNDQVVALVYAAAFVPEPGDSAFSLSASEPGSTLGDALDVRPVSSGGNEFVIRRPVFRDQFAADVPVQVAGLMGATQRPVTEAALTDPVQATIPGWKDRPSWHVFGSEDRNIPVAVHRAGAQRAGSRGTTELTGASHAVSVSQPEAVAATILEAVRGVSGNRAAA</sequence>
<proteinExistence type="predicted"/>
<dbReference type="SUPFAM" id="SSF53474">
    <property type="entry name" value="alpha/beta-Hydrolases"/>
    <property type="match status" value="1"/>
</dbReference>
<dbReference type="OrthoDB" id="9814966at2"/>
<dbReference type="Gene3D" id="3.40.50.1820">
    <property type="entry name" value="alpha/beta hydrolase"/>
    <property type="match status" value="1"/>
</dbReference>
<protein>
    <submittedName>
        <fullName evidence="2">Alpha/beta hydrolase</fullName>
    </submittedName>
</protein>
<dbReference type="GO" id="GO:0016787">
    <property type="term" value="F:hydrolase activity"/>
    <property type="evidence" value="ECO:0007669"/>
    <property type="project" value="UniProtKB-KW"/>
</dbReference>
<dbReference type="AlphaFoldDB" id="A0A4V1QS67"/>
<evidence type="ECO:0000259" key="1">
    <source>
        <dbReference type="Pfam" id="PF12697"/>
    </source>
</evidence>
<evidence type="ECO:0000313" key="2">
    <source>
        <dbReference type="EMBL" id="RXZ47333.1"/>
    </source>
</evidence>
<keyword evidence="3" id="KW-1185">Reference proteome</keyword>
<feature type="domain" description="AB hydrolase-1" evidence="1">
    <location>
        <begin position="8"/>
        <end position="229"/>
    </location>
</feature>
<accession>A0A4V1QS67</accession>
<gene>
    <name evidence="2" type="ORF">ESP57_12185</name>
</gene>
<reference evidence="2 3" key="1">
    <citation type="submission" date="2019-01" db="EMBL/GenBank/DDBJ databases">
        <authorList>
            <person name="Li J."/>
        </authorList>
    </citation>
    <scope>NUCLEOTIDE SEQUENCE [LARGE SCALE GENOMIC DNA]</scope>
    <source>
        <strain evidence="2 3">CCUG 35506</strain>
    </source>
</reference>
<organism evidence="2 3">
    <name type="scientific">Agromyces fucosus</name>
    <dbReference type="NCBI Taxonomy" id="41985"/>
    <lineage>
        <taxon>Bacteria</taxon>
        <taxon>Bacillati</taxon>
        <taxon>Actinomycetota</taxon>
        <taxon>Actinomycetes</taxon>
        <taxon>Micrococcales</taxon>
        <taxon>Microbacteriaceae</taxon>
        <taxon>Agromyces</taxon>
    </lineage>
</organism>
<evidence type="ECO:0000313" key="3">
    <source>
        <dbReference type="Proteomes" id="UP000292935"/>
    </source>
</evidence>
<dbReference type="InterPro" id="IPR029058">
    <property type="entry name" value="AB_hydrolase_fold"/>
</dbReference>
<dbReference type="InterPro" id="IPR052897">
    <property type="entry name" value="Sec-Metab_Biosynth_Hydrolase"/>
</dbReference>
<dbReference type="Pfam" id="PF12697">
    <property type="entry name" value="Abhydrolase_6"/>
    <property type="match status" value="1"/>
</dbReference>